<gene>
    <name evidence="1" type="ORF">GN244_ATG12271</name>
</gene>
<evidence type="ECO:0000313" key="1">
    <source>
        <dbReference type="EMBL" id="KAF4035778.1"/>
    </source>
</evidence>
<proteinExistence type="predicted"/>
<organism evidence="1 2">
    <name type="scientific">Phytophthora infestans</name>
    <name type="common">Potato late blight agent</name>
    <name type="synonym">Botrytis infestans</name>
    <dbReference type="NCBI Taxonomy" id="4787"/>
    <lineage>
        <taxon>Eukaryota</taxon>
        <taxon>Sar</taxon>
        <taxon>Stramenopiles</taxon>
        <taxon>Oomycota</taxon>
        <taxon>Peronosporomycetes</taxon>
        <taxon>Peronosporales</taxon>
        <taxon>Peronosporaceae</taxon>
        <taxon>Phytophthora</taxon>
    </lineage>
</organism>
<name>A0A833WAR1_PHYIN</name>
<dbReference type="AlphaFoldDB" id="A0A833WAR1"/>
<sequence length="61" mass="7084">MMKQQVLLQQQMLQAHVAAQKPQKKKGTPPQFNGPSNYDLGLWLLRTEQYCSNYSEEMQAE</sequence>
<evidence type="ECO:0000313" key="2">
    <source>
        <dbReference type="Proteomes" id="UP000602510"/>
    </source>
</evidence>
<protein>
    <submittedName>
        <fullName evidence="1">Uncharacterized protein</fullName>
    </submittedName>
</protein>
<dbReference type="Proteomes" id="UP000602510">
    <property type="component" value="Unassembled WGS sequence"/>
</dbReference>
<dbReference type="EMBL" id="WSZM01000301">
    <property type="protein sequence ID" value="KAF4035778.1"/>
    <property type="molecule type" value="Genomic_DNA"/>
</dbReference>
<comment type="caution">
    <text evidence="1">The sequence shown here is derived from an EMBL/GenBank/DDBJ whole genome shotgun (WGS) entry which is preliminary data.</text>
</comment>
<keyword evidence="2" id="KW-1185">Reference proteome</keyword>
<reference evidence="1" key="1">
    <citation type="submission" date="2020-04" db="EMBL/GenBank/DDBJ databases">
        <title>Hybrid Assembly of Korean Phytophthora infestans isolates.</title>
        <authorList>
            <person name="Prokchorchik M."/>
            <person name="Lee Y."/>
            <person name="Seo J."/>
            <person name="Cho J.-H."/>
            <person name="Park Y.-E."/>
            <person name="Jang D.-C."/>
            <person name="Im J.-S."/>
            <person name="Choi J.-G."/>
            <person name="Park H.-J."/>
            <person name="Lee G.-B."/>
            <person name="Lee Y.-G."/>
            <person name="Hong S.-Y."/>
            <person name="Cho K."/>
            <person name="Sohn K.H."/>
        </authorList>
    </citation>
    <scope>NUCLEOTIDE SEQUENCE</scope>
    <source>
        <strain evidence="1">KR_1_A1</strain>
    </source>
</reference>
<accession>A0A833WAR1</accession>